<dbReference type="RefSeq" id="WP_061917104.1">
    <property type="nucleotide sequence ID" value="NZ_CP143053.1"/>
</dbReference>
<evidence type="ECO:0000313" key="4">
    <source>
        <dbReference type="Proteomes" id="UP000295805"/>
    </source>
</evidence>
<reference evidence="3 4" key="1">
    <citation type="submission" date="2019-03" db="EMBL/GenBank/DDBJ databases">
        <title>Root nodule microbial communities of legume samples collected from USA, Mexico and Botswana.</title>
        <authorList>
            <person name="Hirsch A."/>
        </authorList>
    </citation>
    <scope>NUCLEOTIDE SEQUENCE [LARGE SCALE GENOMIC DNA]</scope>
    <source>
        <strain evidence="3 4">55</strain>
    </source>
</reference>
<feature type="region of interest" description="Disordered" evidence="1">
    <location>
        <begin position="1"/>
        <end position="21"/>
    </location>
</feature>
<name>A0A4V2W7E6_9ACTN</name>
<dbReference type="InterPro" id="IPR054343">
    <property type="entry name" value="TY-Chap_M"/>
</dbReference>
<dbReference type="EMBL" id="SMCX01000039">
    <property type="protein sequence ID" value="TCW19412.1"/>
    <property type="molecule type" value="Genomic_DNA"/>
</dbReference>
<evidence type="ECO:0000313" key="3">
    <source>
        <dbReference type="EMBL" id="TCW19412.1"/>
    </source>
</evidence>
<comment type="caution">
    <text evidence="3">The sequence shown here is derived from an EMBL/GenBank/DDBJ whole genome shotgun (WGS) entry which is preliminary data.</text>
</comment>
<proteinExistence type="predicted"/>
<evidence type="ECO:0000256" key="1">
    <source>
        <dbReference type="SAM" id="MobiDB-lite"/>
    </source>
</evidence>
<accession>A0A4V2W7E6</accession>
<gene>
    <name evidence="3" type="ORF">EDD19_13917</name>
</gene>
<evidence type="ECO:0000259" key="2">
    <source>
        <dbReference type="Pfam" id="PF22551"/>
    </source>
</evidence>
<dbReference type="GeneID" id="89529147"/>
<dbReference type="AlphaFoldDB" id="A0A4V2W7E6"/>
<dbReference type="Pfam" id="PF22551">
    <property type="entry name" value="TY-Chap1"/>
    <property type="match status" value="1"/>
</dbReference>
<organism evidence="3 4">
    <name type="scientific">Dietzia cinnamea</name>
    <dbReference type="NCBI Taxonomy" id="321318"/>
    <lineage>
        <taxon>Bacteria</taxon>
        <taxon>Bacillati</taxon>
        <taxon>Actinomycetota</taxon>
        <taxon>Actinomycetes</taxon>
        <taxon>Mycobacteriales</taxon>
        <taxon>Dietziaceae</taxon>
        <taxon>Dietzia</taxon>
    </lineage>
</organism>
<dbReference type="Proteomes" id="UP000295805">
    <property type="component" value="Unassembled WGS sequence"/>
</dbReference>
<protein>
    <recommendedName>
        <fullName evidence="2">TY-Chap central domain-containing protein</fullName>
    </recommendedName>
</protein>
<sequence>MQDHRLGPGSASLRPADDPWHDFEHTLTGHLRRPGAVGAMEFRAPSQPSGGQGRCTVQLAAGGAVAWVTARPAGHDLVEEMIAHTAPTSPAPIARAVVDVCRDRLGVPHPQLLTLRCEGTVGRYTGALRLIRSDSVPVGRDPADYPNPIDVAVEVEDHVDARERYEAIIEQVTGRPCVVDEVGHLVFDHVGHRMHVSFTEDEPFARIWAWVVRGVRSRAEAALEIARLNLDDDLTSWVLDGRHVMQRTTVPVAPFLPRHAQHALEHFLLTYAATRDQVAARLGPRTRS</sequence>
<feature type="domain" description="TY-Chap central" evidence="2">
    <location>
        <begin position="162"/>
        <end position="285"/>
    </location>
</feature>